<evidence type="ECO:0000256" key="1">
    <source>
        <dbReference type="ARBA" id="ARBA00004123"/>
    </source>
</evidence>
<reference evidence="5" key="3">
    <citation type="submission" date="2025-09" db="UniProtKB">
        <authorList>
            <consortium name="Ensembl"/>
        </authorList>
    </citation>
    <scope>IDENTIFICATION</scope>
</reference>
<feature type="compositionally biased region" description="Basic residues" evidence="4">
    <location>
        <begin position="208"/>
        <end position="218"/>
    </location>
</feature>
<accession>A0A8C4KR55</accession>
<dbReference type="GO" id="GO:0030515">
    <property type="term" value="F:snoRNA binding"/>
    <property type="evidence" value="ECO:0007669"/>
    <property type="project" value="TreeGrafter"/>
</dbReference>
<keyword evidence="2" id="KW-0694">RNA-binding</keyword>
<dbReference type="InterPro" id="IPR054754">
    <property type="entry name" value="NudT16"/>
</dbReference>
<name>A0A8C4KR55_EQUAS</name>
<comment type="subcellular location">
    <subcellularLocation>
        <location evidence="1">Nucleus</location>
    </subcellularLocation>
</comment>
<evidence type="ECO:0000256" key="4">
    <source>
        <dbReference type="SAM" id="MobiDB-lite"/>
    </source>
</evidence>
<evidence type="ECO:0000313" key="6">
    <source>
        <dbReference type="Proteomes" id="UP000694387"/>
    </source>
</evidence>
<dbReference type="SUPFAM" id="SSF55811">
    <property type="entry name" value="Nudix"/>
    <property type="match status" value="1"/>
</dbReference>
<gene>
    <name evidence="5" type="primary">NUDT16L1</name>
</gene>
<feature type="region of interest" description="Disordered" evidence="4">
    <location>
        <begin position="129"/>
        <end position="218"/>
    </location>
</feature>
<organism evidence="5 6">
    <name type="scientific">Equus asinus</name>
    <name type="common">Donkey</name>
    <name type="synonym">Equus africanus asinus</name>
    <dbReference type="NCBI Taxonomy" id="9793"/>
    <lineage>
        <taxon>Eukaryota</taxon>
        <taxon>Metazoa</taxon>
        <taxon>Chordata</taxon>
        <taxon>Craniata</taxon>
        <taxon>Vertebrata</taxon>
        <taxon>Euteleostomi</taxon>
        <taxon>Mammalia</taxon>
        <taxon>Eutheria</taxon>
        <taxon>Laurasiatheria</taxon>
        <taxon>Perissodactyla</taxon>
        <taxon>Equidae</taxon>
        <taxon>Equus</taxon>
    </lineage>
</organism>
<reference evidence="5 6" key="1">
    <citation type="journal article" date="2020" name="Nat. Commun.">
        <title>Donkey genomes provide new insights into domestication and selection for coat color.</title>
        <authorList>
            <person name="Wang"/>
            <person name="C."/>
            <person name="Li"/>
            <person name="H."/>
            <person name="Guo"/>
            <person name="Y."/>
            <person name="Huang"/>
            <person name="J."/>
            <person name="Sun"/>
            <person name="Y."/>
            <person name="Min"/>
            <person name="J."/>
            <person name="Wang"/>
            <person name="J."/>
            <person name="Fang"/>
            <person name="X."/>
            <person name="Zhao"/>
            <person name="Z."/>
            <person name="Wang"/>
            <person name="S."/>
            <person name="Zhang"/>
            <person name="Y."/>
            <person name="Liu"/>
            <person name="Q."/>
            <person name="Jiang"/>
            <person name="Q."/>
            <person name="Wang"/>
            <person name="X."/>
            <person name="Guo"/>
            <person name="Y."/>
            <person name="Yang"/>
            <person name="C."/>
            <person name="Wang"/>
            <person name="Y."/>
            <person name="Tian"/>
            <person name="F."/>
            <person name="Zhuang"/>
            <person name="G."/>
            <person name="Fan"/>
            <person name="Y."/>
            <person name="Gao"/>
            <person name="Q."/>
            <person name="Li"/>
            <person name="Y."/>
            <person name="Ju"/>
            <person name="Z."/>
            <person name="Li"/>
            <person name="J."/>
            <person name="Li"/>
            <person name="R."/>
            <person name="Hou"/>
            <person name="M."/>
            <person name="Yang"/>
            <person name="G."/>
            <person name="Liu"/>
            <person name="G."/>
            <person name="Liu"/>
            <person name="W."/>
            <person name="Guo"/>
            <person name="J."/>
            <person name="Pan"/>
            <person name="S."/>
            <person name="Fan"/>
            <person name="G."/>
            <person name="Zhang"/>
            <person name="W."/>
            <person name="Zhang"/>
            <person name="R."/>
            <person name="Yu"/>
            <person name="J."/>
            <person name="Zhang"/>
            <person name="X."/>
            <person name="Yin"/>
            <person name="Q."/>
            <person name="Ji"/>
            <person name="C."/>
            <person name="Jin"/>
            <person name="Y."/>
            <person name="Yue"/>
            <person name="G."/>
            <person name="Liu"/>
            <person name="M."/>
            <person name="Xu"/>
            <person name="J."/>
            <person name="Liu"/>
            <person name="S."/>
            <person name="Jordana"/>
            <person name="J."/>
            <person name="Noce"/>
            <person name="A."/>
            <person name="Amills"/>
            <person name="M."/>
            <person name="Wu"/>
            <person name="D.D."/>
            <person name="Li"/>
            <person name="S."/>
            <person name="Zhou"/>
            <person name="X. and Zhong"/>
            <person name="J."/>
        </authorList>
    </citation>
    <scope>NUCLEOTIDE SEQUENCE [LARGE SCALE GENOMIC DNA]</scope>
</reference>
<feature type="compositionally biased region" description="Pro residues" evidence="4">
    <location>
        <begin position="439"/>
        <end position="449"/>
    </location>
</feature>
<dbReference type="Ensembl" id="ENSEAST00005001079.2">
    <property type="protein sequence ID" value="ENSEASP00005000936.2"/>
    <property type="gene ID" value="ENSEASG00005000803.2"/>
</dbReference>
<keyword evidence="3" id="KW-0539">Nucleus</keyword>
<proteinExistence type="predicted"/>
<feature type="compositionally biased region" description="Low complexity" evidence="4">
    <location>
        <begin position="450"/>
        <end position="459"/>
    </location>
</feature>
<dbReference type="AlphaFoldDB" id="A0A8C4KR55"/>
<feature type="compositionally biased region" description="Low complexity" evidence="4">
    <location>
        <begin position="197"/>
        <end position="207"/>
    </location>
</feature>
<sequence length="511" mass="53402">VPQAEAGRFSVADIGRRQGGNVGRDPGSAKNCRVPPGQPWSSEPRLLFGQLGRPRFLQQYLAFGARLGGSLGRWAGKRPAPGFQSLPPQQAGAQGGAWAGAVWAARPALLSCPLASGRPAVSLGSSACRGGGGLWSRAPRSAPGEAGGARADARPGGGRSQGGAGGRPGWAPPLAGAPPALGAGRCRVPRRGRARPGRSAGALQPARRGLRGRGRGRRSGCAAIGWRLGRAPPLPLHTPLPPLNDASERRDGLCPSARRRLVEGRGPGARLPADWPGAAGAGPRMHLRGGARGAGGSAKMSTAAVPELKQISRVEAMRLGPGWSHSCHAMLYAANPGQLFGRIPMRFSVLMQMRFDGLLGFPGGFVDRRFWSLEDGLNRVLGLGLGCLRLTEADYLSSHLTEGPHRVVAHLYARQLTLEQLHAVEISAVHSRDHGLEVGPPPGPRPPPRGLALAPRKAPMGAGARARPTLHPEGPSRRLPQLPEQCLHQHSQVPAPLRSQGAQHDARGEAG</sequence>
<feature type="region of interest" description="Disordered" evidence="4">
    <location>
        <begin position="1"/>
        <end position="38"/>
    </location>
</feature>
<dbReference type="GeneTree" id="ENSGT00390000016224"/>
<dbReference type="Pfam" id="PF22327">
    <property type="entry name" value="Nudt16-like"/>
    <property type="match status" value="1"/>
</dbReference>
<dbReference type="FunFam" id="3.90.79.10:FF:000044">
    <property type="entry name" value="protein syndesmos isoform X1"/>
    <property type="match status" value="1"/>
</dbReference>
<keyword evidence="6" id="KW-1185">Reference proteome</keyword>
<protein>
    <recommendedName>
        <fullName evidence="7">Nudix hydrolase 16 like 1</fullName>
    </recommendedName>
</protein>
<feature type="region of interest" description="Disordered" evidence="4">
    <location>
        <begin position="432"/>
        <end position="511"/>
    </location>
</feature>
<dbReference type="PANTHER" id="PTHR31699">
    <property type="entry name" value="NUDIX T16 FAMILY MEMBER"/>
    <property type="match status" value="1"/>
</dbReference>
<feature type="compositionally biased region" description="Low complexity" evidence="4">
    <location>
        <begin position="172"/>
        <end position="186"/>
    </location>
</feature>
<dbReference type="Proteomes" id="UP000694387">
    <property type="component" value="Chromosome 14"/>
</dbReference>
<dbReference type="InterPro" id="IPR015797">
    <property type="entry name" value="NUDIX_hydrolase-like_dom_sf"/>
</dbReference>
<evidence type="ECO:0008006" key="7">
    <source>
        <dbReference type="Google" id="ProtNLM"/>
    </source>
</evidence>
<feature type="compositionally biased region" description="Basic residues" evidence="4">
    <location>
        <begin position="187"/>
        <end position="196"/>
    </location>
</feature>
<feature type="compositionally biased region" description="Gly residues" evidence="4">
    <location>
        <begin position="155"/>
        <end position="168"/>
    </location>
</feature>
<dbReference type="Gene3D" id="3.90.79.10">
    <property type="entry name" value="Nucleoside Triphosphate Pyrophosphohydrolase"/>
    <property type="match status" value="1"/>
</dbReference>
<reference evidence="5" key="2">
    <citation type="submission" date="2025-08" db="UniProtKB">
        <authorList>
            <consortium name="Ensembl"/>
        </authorList>
    </citation>
    <scope>IDENTIFICATION</scope>
</reference>
<evidence type="ECO:0000256" key="2">
    <source>
        <dbReference type="ARBA" id="ARBA00022884"/>
    </source>
</evidence>
<dbReference type="GO" id="GO:0005634">
    <property type="term" value="C:nucleus"/>
    <property type="evidence" value="ECO:0007669"/>
    <property type="project" value="UniProtKB-SubCell"/>
</dbReference>
<evidence type="ECO:0000256" key="3">
    <source>
        <dbReference type="ARBA" id="ARBA00023242"/>
    </source>
</evidence>
<dbReference type="PANTHER" id="PTHR31699:SF6">
    <property type="entry name" value="TUDOR-INTERACTING REPAIR REGULATOR PROTEIN"/>
    <property type="match status" value="1"/>
</dbReference>
<evidence type="ECO:0000313" key="5">
    <source>
        <dbReference type="Ensembl" id="ENSEASP00005000936.2"/>
    </source>
</evidence>